<protein>
    <submittedName>
        <fullName evidence="2">DUF2501 domain-containing protein</fullName>
    </submittedName>
</protein>
<dbReference type="InterPro" id="IPR019637">
    <property type="entry name" value="DUF2501"/>
</dbReference>
<comment type="caution">
    <text evidence="2">The sequence shown here is derived from an EMBL/GenBank/DDBJ whole genome shotgun (WGS) entry which is preliminary data.</text>
</comment>
<dbReference type="Proteomes" id="UP001365846">
    <property type="component" value="Unassembled WGS sequence"/>
</dbReference>
<reference evidence="2 3" key="1">
    <citation type="submission" date="2024-03" db="EMBL/GenBank/DDBJ databases">
        <title>Novel species of the genus Variovorax.</title>
        <authorList>
            <person name="Liu Q."/>
            <person name="Xin Y.-H."/>
        </authorList>
    </citation>
    <scope>NUCLEOTIDE SEQUENCE [LARGE SCALE GENOMIC DNA]</scope>
    <source>
        <strain evidence="2 3">KACC 18899</strain>
    </source>
</reference>
<gene>
    <name evidence="2" type="ORF">WKW77_11795</name>
</gene>
<dbReference type="Pfam" id="PF10696">
    <property type="entry name" value="DUF2501"/>
    <property type="match status" value="1"/>
</dbReference>
<accession>A0ABU8VDL1</accession>
<feature type="chain" id="PRO_5046867297" evidence="1">
    <location>
        <begin position="23"/>
        <end position="133"/>
    </location>
</feature>
<keyword evidence="1" id="KW-0732">Signal</keyword>
<dbReference type="RefSeq" id="WP_340357021.1">
    <property type="nucleotide sequence ID" value="NZ_JBBKZU010000004.1"/>
</dbReference>
<organism evidence="2 3">
    <name type="scientific">Variovorax ureilyticus</name>
    <dbReference type="NCBI Taxonomy" id="1836198"/>
    <lineage>
        <taxon>Bacteria</taxon>
        <taxon>Pseudomonadati</taxon>
        <taxon>Pseudomonadota</taxon>
        <taxon>Betaproteobacteria</taxon>
        <taxon>Burkholderiales</taxon>
        <taxon>Comamonadaceae</taxon>
        <taxon>Variovorax</taxon>
    </lineage>
</organism>
<evidence type="ECO:0000313" key="3">
    <source>
        <dbReference type="Proteomes" id="UP001365846"/>
    </source>
</evidence>
<proteinExistence type="predicted"/>
<evidence type="ECO:0000313" key="2">
    <source>
        <dbReference type="EMBL" id="MEJ8811752.1"/>
    </source>
</evidence>
<feature type="signal peptide" evidence="1">
    <location>
        <begin position="1"/>
        <end position="22"/>
    </location>
</feature>
<evidence type="ECO:0000256" key="1">
    <source>
        <dbReference type="SAM" id="SignalP"/>
    </source>
</evidence>
<dbReference type="PROSITE" id="PS51257">
    <property type="entry name" value="PROKAR_LIPOPROTEIN"/>
    <property type="match status" value="1"/>
</dbReference>
<keyword evidence="3" id="KW-1185">Reference proteome</keyword>
<name>A0ABU8VDL1_9BURK</name>
<dbReference type="EMBL" id="JBBKZU010000004">
    <property type="protein sequence ID" value="MEJ8811752.1"/>
    <property type="molecule type" value="Genomic_DNA"/>
</dbReference>
<sequence length="133" mass="13179">MNRFTRQGLALALIGALGCAHAQGLDALKGLAGGASPGAGSMASGSLGNAAGVLEYCLKNNYLSGASASSIKDQLMGKIPGGQPASDAGYVDGSKGILTSSDGKKMDLTGGGLKAELTKKACDFVLNQAKSMI</sequence>